<evidence type="ECO:0000259" key="7">
    <source>
        <dbReference type="Pfam" id="PF05175"/>
    </source>
</evidence>
<dbReference type="NCBIfam" id="TIGR00536">
    <property type="entry name" value="hemK_fam"/>
    <property type="match status" value="1"/>
</dbReference>
<name>A0A1E1K537_9HELO</name>
<dbReference type="GO" id="GO:0006304">
    <property type="term" value="P:DNA modification"/>
    <property type="evidence" value="ECO:0007669"/>
    <property type="project" value="InterPro"/>
</dbReference>
<keyword evidence="4" id="KW-0949">S-adenosyl-L-methionine</keyword>
<dbReference type="AlphaFoldDB" id="A0A1E1K537"/>
<dbReference type="EC" id="2.1.1.297" evidence="1"/>
<dbReference type="InterPro" id="IPR002052">
    <property type="entry name" value="DNA_methylase_N6_adenine_CS"/>
</dbReference>
<dbReference type="Gene3D" id="3.40.50.150">
    <property type="entry name" value="Vaccinia Virus protein VP39"/>
    <property type="match status" value="1"/>
</dbReference>
<dbReference type="GO" id="GO:0032259">
    <property type="term" value="P:methylation"/>
    <property type="evidence" value="ECO:0007669"/>
    <property type="project" value="UniProtKB-KW"/>
</dbReference>
<dbReference type="InterPro" id="IPR007848">
    <property type="entry name" value="Small_mtfrase_dom"/>
</dbReference>
<evidence type="ECO:0000256" key="4">
    <source>
        <dbReference type="ARBA" id="ARBA00022691"/>
    </source>
</evidence>
<evidence type="ECO:0000256" key="3">
    <source>
        <dbReference type="ARBA" id="ARBA00022679"/>
    </source>
</evidence>
<proteinExistence type="predicted"/>
<dbReference type="OrthoDB" id="269872at2759"/>
<dbReference type="GO" id="GO:0005739">
    <property type="term" value="C:mitochondrion"/>
    <property type="evidence" value="ECO:0007669"/>
    <property type="project" value="TreeGrafter"/>
</dbReference>
<sequence length="455" mass="51923">MPRLSPSIFKQAYSKSELLPLILRGARTLDSSINELRWLKEHVQTLKPSSPETARLKLLNLCQRRSKGEPLQYILGSQPFGELDIKCRPGVLIPRPETELYTTYLASLINAPPTSNEIPNLYSKRANPKTSPPSLRILDLCSGSGCISLLLHSLLSPRFPQLQIFGLDISPKAVALSKKNLSHNVLSGYLSSSASKDTPNRPPQVQFGIADVLADLAENLGQFDVIISNPPYISRSHFSTQTTRSVRKYEPLLALVARDENPDIFYERLIRLHQIHLSNVTVMEVGDAAQAVRVVELAGEMDYQGFRKAPRVRNRLEIWRDDPGLQDPERDQEIRNIAGREVRFRGCGKIRAVVLFREKTDRHSVHKTLLNSNVVERLGVPPGEMPLTKQKLRRQLNKERQKRKTLRRNQARKTEEMKEERARASQIWKRDAEVLRMKIREILMKRKSGAFEERS</sequence>
<keyword evidence="2" id="KW-0489">Methyltransferase</keyword>
<evidence type="ECO:0000256" key="2">
    <source>
        <dbReference type="ARBA" id="ARBA00022603"/>
    </source>
</evidence>
<dbReference type="InterPro" id="IPR029063">
    <property type="entry name" value="SAM-dependent_MTases_sf"/>
</dbReference>
<dbReference type="Proteomes" id="UP000178912">
    <property type="component" value="Unassembled WGS sequence"/>
</dbReference>
<dbReference type="Gene3D" id="1.10.8.10">
    <property type="entry name" value="DNA helicase RuvA subunit, C-terminal domain"/>
    <property type="match status" value="1"/>
</dbReference>
<evidence type="ECO:0000313" key="8">
    <source>
        <dbReference type="EMBL" id="CZS93000.1"/>
    </source>
</evidence>
<dbReference type="GO" id="GO:0003676">
    <property type="term" value="F:nucleic acid binding"/>
    <property type="evidence" value="ECO:0007669"/>
    <property type="project" value="InterPro"/>
</dbReference>
<evidence type="ECO:0000256" key="6">
    <source>
        <dbReference type="SAM" id="MobiDB-lite"/>
    </source>
</evidence>
<feature type="compositionally biased region" description="Basic residues" evidence="6">
    <location>
        <begin position="391"/>
        <end position="411"/>
    </location>
</feature>
<dbReference type="InterPro" id="IPR004556">
    <property type="entry name" value="HemK-like"/>
</dbReference>
<dbReference type="InterPro" id="IPR050320">
    <property type="entry name" value="N5-glutamine_MTase"/>
</dbReference>
<dbReference type="EMBL" id="FJUX01000014">
    <property type="protein sequence ID" value="CZS93000.1"/>
    <property type="molecule type" value="Genomic_DNA"/>
</dbReference>
<dbReference type="PROSITE" id="PS00092">
    <property type="entry name" value="N6_MTASE"/>
    <property type="match status" value="1"/>
</dbReference>
<dbReference type="Pfam" id="PF05175">
    <property type="entry name" value="MTS"/>
    <property type="match status" value="1"/>
</dbReference>
<dbReference type="SUPFAM" id="SSF53335">
    <property type="entry name" value="S-adenosyl-L-methionine-dependent methyltransferases"/>
    <property type="match status" value="1"/>
</dbReference>
<dbReference type="GO" id="GO:0008276">
    <property type="term" value="F:protein methyltransferase activity"/>
    <property type="evidence" value="ECO:0007669"/>
    <property type="project" value="InterPro"/>
</dbReference>
<evidence type="ECO:0000256" key="5">
    <source>
        <dbReference type="ARBA" id="ARBA00048391"/>
    </source>
</evidence>
<accession>A0A1E1K537</accession>
<feature type="compositionally biased region" description="Basic and acidic residues" evidence="6">
    <location>
        <begin position="412"/>
        <end position="425"/>
    </location>
</feature>
<feature type="region of interest" description="Disordered" evidence="6">
    <location>
        <begin position="391"/>
        <end position="425"/>
    </location>
</feature>
<dbReference type="PANTHER" id="PTHR18895">
    <property type="entry name" value="HEMK METHYLTRANSFERASE"/>
    <property type="match status" value="1"/>
</dbReference>
<evidence type="ECO:0000313" key="9">
    <source>
        <dbReference type="Proteomes" id="UP000178912"/>
    </source>
</evidence>
<protein>
    <recommendedName>
        <fullName evidence="1">peptide chain release factor N(5)-glutamine methyltransferase</fullName>
        <ecNumber evidence="1">2.1.1.297</ecNumber>
    </recommendedName>
</protein>
<comment type="catalytic activity">
    <reaction evidence="5">
        <text>L-glutaminyl-[peptide chain release factor] + S-adenosyl-L-methionine = N(5)-methyl-L-glutaminyl-[peptide chain release factor] + S-adenosyl-L-homocysteine + H(+)</text>
        <dbReference type="Rhea" id="RHEA:42896"/>
        <dbReference type="Rhea" id="RHEA-COMP:10271"/>
        <dbReference type="Rhea" id="RHEA-COMP:10272"/>
        <dbReference type="ChEBI" id="CHEBI:15378"/>
        <dbReference type="ChEBI" id="CHEBI:30011"/>
        <dbReference type="ChEBI" id="CHEBI:57856"/>
        <dbReference type="ChEBI" id="CHEBI:59789"/>
        <dbReference type="ChEBI" id="CHEBI:61891"/>
        <dbReference type="EC" id="2.1.1.297"/>
    </reaction>
</comment>
<organism evidence="8 9">
    <name type="scientific">Rhynchosporium agropyri</name>
    <dbReference type="NCBI Taxonomy" id="914238"/>
    <lineage>
        <taxon>Eukaryota</taxon>
        <taxon>Fungi</taxon>
        <taxon>Dikarya</taxon>
        <taxon>Ascomycota</taxon>
        <taxon>Pezizomycotina</taxon>
        <taxon>Leotiomycetes</taxon>
        <taxon>Helotiales</taxon>
        <taxon>Ploettnerulaceae</taxon>
        <taxon>Rhynchosporium</taxon>
    </lineage>
</organism>
<reference evidence="9" key="1">
    <citation type="submission" date="2016-03" db="EMBL/GenBank/DDBJ databases">
        <authorList>
            <person name="Guldener U."/>
        </authorList>
    </citation>
    <scope>NUCLEOTIDE SEQUENCE [LARGE SCALE GENOMIC DNA]</scope>
    <source>
        <strain evidence="9">04CH-RAC-A.6.1</strain>
    </source>
</reference>
<evidence type="ECO:0000256" key="1">
    <source>
        <dbReference type="ARBA" id="ARBA00012771"/>
    </source>
</evidence>
<dbReference type="CDD" id="cd02440">
    <property type="entry name" value="AdoMet_MTases"/>
    <property type="match status" value="1"/>
</dbReference>
<keyword evidence="9" id="KW-1185">Reference proteome</keyword>
<feature type="domain" description="Methyltransferase small" evidence="7">
    <location>
        <begin position="134"/>
        <end position="243"/>
    </location>
</feature>
<gene>
    <name evidence="8" type="ORF">RAG0_03480</name>
</gene>
<keyword evidence="3" id="KW-0808">Transferase</keyword>
<dbReference type="PANTHER" id="PTHR18895:SF74">
    <property type="entry name" value="MTRF1L RELEASE FACTOR GLUTAMINE METHYLTRANSFERASE"/>
    <property type="match status" value="1"/>
</dbReference>